<feature type="domain" description="Soluble ligand binding" evidence="3">
    <location>
        <begin position="158"/>
        <end position="210"/>
    </location>
</feature>
<dbReference type="InterPro" id="IPR003715">
    <property type="entry name" value="Poly_export_N"/>
</dbReference>
<dbReference type="Gene3D" id="3.30.1950.10">
    <property type="entry name" value="wza like domain"/>
    <property type="match status" value="1"/>
</dbReference>
<dbReference type="Gene3D" id="3.10.560.10">
    <property type="entry name" value="Outer membrane lipoprotein wza domain like"/>
    <property type="match status" value="2"/>
</dbReference>
<evidence type="ECO:0000259" key="2">
    <source>
        <dbReference type="Pfam" id="PF02563"/>
    </source>
</evidence>
<protein>
    <submittedName>
        <fullName evidence="4">Uncharacterized protein</fullName>
    </submittedName>
</protein>
<keyword evidence="1" id="KW-0732">Signal</keyword>
<evidence type="ECO:0000256" key="1">
    <source>
        <dbReference type="ARBA" id="ARBA00022729"/>
    </source>
</evidence>
<dbReference type="InterPro" id="IPR049712">
    <property type="entry name" value="Poly_export"/>
</dbReference>
<dbReference type="PANTHER" id="PTHR33619:SF3">
    <property type="entry name" value="POLYSACCHARIDE EXPORT PROTEIN GFCE-RELATED"/>
    <property type="match status" value="1"/>
</dbReference>
<dbReference type="AlphaFoldDB" id="A0A3B7MNA9"/>
<dbReference type="Pfam" id="PF10531">
    <property type="entry name" value="SLBB"/>
    <property type="match status" value="1"/>
</dbReference>
<dbReference type="Proteomes" id="UP000263900">
    <property type="component" value="Chromosome"/>
</dbReference>
<gene>
    <name evidence="4" type="ORF">D3H65_10700</name>
</gene>
<dbReference type="OrthoDB" id="662756at2"/>
<dbReference type="Pfam" id="PF02563">
    <property type="entry name" value="Poly_export"/>
    <property type="match status" value="1"/>
</dbReference>
<accession>A0A3B7MNA9</accession>
<dbReference type="KEGG" id="pseg:D3H65_10700"/>
<dbReference type="RefSeq" id="WP_119050303.1">
    <property type="nucleotide sequence ID" value="NZ_CP032157.1"/>
</dbReference>
<dbReference type="GO" id="GO:0015159">
    <property type="term" value="F:polysaccharide transmembrane transporter activity"/>
    <property type="evidence" value="ECO:0007669"/>
    <property type="project" value="InterPro"/>
</dbReference>
<name>A0A3B7MNA9_9BACT</name>
<evidence type="ECO:0000313" key="5">
    <source>
        <dbReference type="Proteomes" id="UP000263900"/>
    </source>
</evidence>
<sequence length="271" mass="29062">MTRLNRSYSVVPLLLCAILFACSCGTNKKITYFQDTPDSLYLSPKVLAGAPYREPTIQPNDILQISILTLDPQVNNILAAANANSITIQPGSTGIAPAPPAAISGFLVDSKGQVELPVIGKIMVGGMTTAIARDTIHDRVAVYYKNPVVNVRFANFNVTVLGEVARPATYVVPSEKVSILDAIGMAGDLTIYGKRENVLLIRDSAGAKNMIRFDLNSSATLLSPYFYLKQGDVVYVEPAKSKIASTDAAKARNITLLASGLSLLVVIFTRL</sequence>
<evidence type="ECO:0000313" key="4">
    <source>
        <dbReference type="EMBL" id="AXY74416.1"/>
    </source>
</evidence>
<organism evidence="4 5">
    <name type="scientific">Paraflavitalea soli</name>
    <dbReference type="NCBI Taxonomy" id="2315862"/>
    <lineage>
        <taxon>Bacteria</taxon>
        <taxon>Pseudomonadati</taxon>
        <taxon>Bacteroidota</taxon>
        <taxon>Chitinophagia</taxon>
        <taxon>Chitinophagales</taxon>
        <taxon>Chitinophagaceae</taxon>
        <taxon>Paraflavitalea</taxon>
    </lineage>
</organism>
<feature type="domain" description="Polysaccharide export protein N-terminal" evidence="2">
    <location>
        <begin position="54"/>
        <end position="153"/>
    </location>
</feature>
<reference evidence="4 5" key="1">
    <citation type="submission" date="2018-09" db="EMBL/GenBank/DDBJ databases">
        <title>Genome sequencing of strain 6GH32-13.</title>
        <authorList>
            <person name="Weon H.-Y."/>
            <person name="Heo J."/>
            <person name="Kwon S.-W."/>
        </authorList>
    </citation>
    <scope>NUCLEOTIDE SEQUENCE [LARGE SCALE GENOMIC DNA]</scope>
    <source>
        <strain evidence="4 5">5GH32-13</strain>
    </source>
</reference>
<keyword evidence="5" id="KW-1185">Reference proteome</keyword>
<dbReference type="PROSITE" id="PS51257">
    <property type="entry name" value="PROKAR_LIPOPROTEIN"/>
    <property type="match status" value="1"/>
</dbReference>
<dbReference type="InterPro" id="IPR019554">
    <property type="entry name" value="Soluble_ligand-bd"/>
</dbReference>
<dbReference type="EMBL" id="CP032157">
    <property type="protein sequence ID" value="AXY74416.1"/>
    <property type="molecule type" value="Genomic_DNA"/>
</dbReference>
<proteinExistence type="predicted"/>
<evidence type="ECO:0000259" key="3">
    <source>
        <dbReference type="Pfam" id="PF10531"/>
    </source>
</evidence>
<dbReference type="PANTHER" id="PTHR33619">
    <property type="entry name" value="POLYSACCHARIDE EXPORT PROTEIN GFCE-RELATED"/>
    <property type="match status" value="1"/>
</dbReference>